<feature type="transmembrane region" description="Helical" evidence="1">
    <location>
        <begin position="12"/>
        <end position="30"/>
    </location>
</feature>
<organism evidence="2 3">
    <name type="scientific">Desulfitobacterium hafniense (strain DSM 10664 / DCB-2)</name>
    <dbReference type="NCBI Taxonomy" id="272564"/>
    <lineage>
        <taxon>Bacteria</taxon>
        <taxon>Bacillati</taxon>
        <taxon>Bacillota</taxon>
        <taxon>Clostridia</taxon>
        <taxon>Eubacteriales</taxon>
        <taxon>Desulfitobacteriaceae</taxon>
        <taxon>Desulfitobacterium</taxon>
    </lineage>
</organism>
<keyword evidence="1" id="KW-0472">Membrane</keyword>
<dbReference type="RefSeq" id="WP_015944400.1">
    <property type="nucleotide sequence ID" value="NC_011830.1"/>
</dbReference>
<dbReference type="EMBL" id="CP001336">
    <property type="protein sequence ID" value="ACL21143.1"/>
    <property type="molecule type" value="Genomic_DNA"/>
</dbReference>
<dbReference type="HOGENOM" id="CLU_1719393_0_0_9"/>
<evidence type="ECO:0000256" key="1">
    <source>
        <dbReference type="SAM" id="Phobius"/>
    </source>
</evidence>
<keyword evidence="1" id="KW-1133">Transmembrane helix</keyword>
<keyword evidence="1" id="KW-0812">Transmembrane</keyword>
<evidence type="ECO:0000313" key="2">
    <source>
        <dbReference type="EMBL" id="ACL21143.1"/>
    </source>
</evidence>
<reference evidence="2 3" key="1">
    <citation type="journal article" date="2012" name="BMC Microbiol.">
        <title>Genome sequence of Desulfitobacterium hafniense DCB-2, a Gram-positive anaerobe capable of dehalogenation and metal reduction.</title>
        <authorList>
            <person name="Kim S.H."/>
            <person name="Harzman C."/>
            <person name="Davis J.K."/>
            <person name="Hutcheson R."/>
            <person name="Broderick J.B."/>
            <person name="Marsh T.L."/>
            <person name="Tiedje J.M."/>
        </authorList>
    </citation>
    <scope>NUCLEOTIDE SEQUENCE [LARGE SCALE GENOMIC DNA]</scope>
    <source>
        <strain evidence="3">DSM 10664 / DCB-2</strain>
    </source>
</reference>
<protein>
    <submittedName>
        <fullName evidence="2">Uncharacterized protein</fullName>
    </submittedName>
</protein>
<dbReference type="KEGG" id="dhd:Dhaf_3120"/>
<proteinExistence type="predicted"/>
<dbReference type="AlphaFoldDB" id="B8G082"/>
<sequence length="152" mass="17166">MKKWLIKIPMTLFAAMFFLIISAYFIFPILNDIKAEKLAKEMLNTTPPNNTEIVEAISGCGNTGGTGNHTEVWIGLLVKSGLSKKELLKYYSDLYNYIEVYETAADGAGYPIIMQFIDDEFKSFENISNHDDYFIIGRTENAVSSSFDLRGH</sequence>
<gene>
    <name evidence="2" type="ordered locus">Dhaf_3120</name>
</gene>
<dbReference type="Proteomes" id="UP000007726">
    <property type="component" value="Chromosome"/>
</dbReference>
<evidence type="ECO:0000313" key="3">
    <source>
        <dbReference type="Proteomes" id="UP000007726"/>
    </source>
</evidence>
<accession>B8G082</accession>
<name>B8G082_DESHD</name>